<feature type="compositionally biased region" description="Basic and acidic residues" evidence="2">
    <location>
        <begin position="82"/>
        <end position="94"/>
    </location>
</feature>
<keyword evidence="1" id="KW-0175">Coiled coil</keyword>
<protein>
    <submittedName>
        <fullName evidence="3">Uncharacterized protein</fullName>
    </submittedName>
</protein>
<feature type="compositionally biased region" description="Acidic residues" evidence="2">
    <location>
        <begin position="106"/>
        <end position="119"/>
    </location>
</feature>
<evidence type="ECO:0000313" key="4">
    <source>
        <dbReference type="Proteomes" id="UP000515908"/>
    </source>
</evidence>
<gene>
    <name evidence="3" type="ORF">ADEAN_000704600</name>
</gene>
<evidence type="ECO:0000256" key="1">
    <source>
        <dbReference type="SAM" id="Coils"/>
    </source>
</evidence>
<accession>A0A7G2CI58</accession>
<sequence>MKKRHEENKAELVEEINRTEREKYARQLKQLTDNYKATVDSLTSLRRQRALLIRENGLSEQGILLQLSTAMESSIKSKKKEKSSDSEERSKSEQEYESDFLSASEGQEEEKEEEAEDEEDKTREVSLEPEEEVDAAFDAALQVILRYVDGRLTTVRDGVVDYVHDSTLEAAHEVQLERAKGWTEDAVQRKKELGAYVQEMMNNFLFFYRERGELKQKNITVLREGMRHTAELFREGAKERLASLLTEVTQKLTSASRAFESTVRENALLQERKAAATREGDYSVAEAQLSDIRRRCQTEANVRRTLFQSQMDTLRQQVEKIRHSGDLLSQEQSKSLMERSLQSGRAVEKVQTGLSLLQAKVEQHTNTLKKGNGLDLVTHTAAEELAIRSQDLSRAIALLLEEASQKEGVLRRDRVRLQTAQEEFLHYLETGVVDALRDGRLMRQAEGARLDHLRLAWEKTHRHNLSMPHVFEVEMPTAVPGGKAVTGCSTFTSPLEASLTALLEMLANTLKERDESHRQLRRTRDGQLNTYTKEVHRLCDQYRQLQKEWQRYGEQLEQLEEARGGLVTERVHCGEEAARIAITREVLEGKSRELDRRRRQLERQIQSSAMESEKVQAAYDNQQSSLAKATEERLLEVQRLYAAVPPPVIQKEAPAPHRHRPHRAHDLSQESATPPQPLPSSRVAPDDGASKSSSSKSPIKRKKTANNNAVFHSAGRKQTARREDTVKVGELEESGVSEMATPPSQERSGFQSEATPYRHRDQTLSPFRSSTFTELVSLMESTIYTSS</sequence>
<proteinExistence type="predicted"/>
<feature type="compositionally biased region" description="Basic and acidic residues" evidence="2">
    <location>
        <begin position="720"/>
        <end position="730"/>
    </location>
</feature>
<dbReference type="Proteomes" id="UP000515908">
    <property type="component" value="Chromosome 14"/>
</dbReference>
<evidence type="ECO:0000256" key="2">
    <source>
        <dbReference type="SAM" id="MobiDB-lite"/>
    </source>
</evidence>
<feature type="region of interest" description="Disordered" evidence="2">
    <location>
        <begin position="74"/>
        <end position="131"/>
    </location>
</feature>
<organism evidence="3 4">
    <name type="scientific">Angomonas deanei</name>
    <dbReference type="NCBI Taxonomy" id="59799"/>
    <lineage>
        <taxon>Eukaryota</taxon>
        <taxon>Discoba</taxon>
        <taxon>Euglenozoa</taxon>
        <taxon>Kinetoplastea</taxon>
        <taxon>Metakinetoplastina</taxon>
        <taxon>Trypanosomatida</taxon>
        <taxon>Trypanosomatidae</taxon>
        <taxon>Strigomonadinae</taxon>
        <taxon>Angomonas</taxon>
    </lineage>
</organism>
<feature type="coiled-coil region" evidence="1">
    <location>
        <begin position="528"/>
        <end position="632"/>
    </location>
</feature>
<feature type="region of interest" description="Disordered" evidence="2">
    <location>
        <begin position="651"/>
        <end position="765"/>
    </location>
</feature>
<feature type="compositionally biased region" description="Polar residues" evidence="2">
    <location>
        <begin position="742"/>
        <end position="754"/>
    </location>
</feature>
<name>A0A7G2CI58_9TRYP</name>
<dbReference type="AlphaFoldDB" id="A0A7G2CI58"/>
<reference evidence="3 4" key="1">
    <citation type="submission" date="2020-08" db="EMBL/GenBank/DDBJ databases">
        <authorList>
            <person name="Newling K."/>
            <person name="Davey J."/>
            <person name="Forrester S."/>
        </authorList>
    </citation>
    <scope>NUCLEOTIDE SEQUENCE [LARGE SCALE GENOMIC DNA]</scope>
    <source>
        <strain evidence="4">Crithidia deanei Carvalho (ATCC PRA-265)</strain>
    </source>
</reference>
<feature type="coiled-coil region" evidence="1">
    <location>
        <begin position="2"/>
        <end position="48"/>
    </location>
</feature>
<dbReference type="VEuPathDB" id="TriTrypDB:ADEAN_000704600"/>
<evidence type="ECO:0000313" key="3">
    <source>
        <dbReference type="EMBL" id="CAD2219538.1"/>
    </source>
</evidence>
<dbReference type="EMBL" id="LR877158">
    <property type="protein sequence ID" value="CAD2219538.1"/>
    <property type="molecule type" value="Genomic_DNA"/>
</dbReference>
<keyword evidence="4" id="KW-1185">Reference proteome</keyword>